<dbReference type="EMBL" id="DSGB01000004">
    <property type="protein sequence ID" value="HER95561.1"/>
    <property type="molecule type" value="Genomic_DNA"/>
</dbReference>
<keyword evidence="4 5" id="KW-0687">Ribonucleoprotein</keyword>
<dbReference type="PANTHER" id="PTHR33284:SF1">
    <property type="entry name" value="RIBOSOMAL PROTEIN L25_GLN-TRNA SYNTHETASE, ANTI-CODON-BINDING DOMAIN-CONTAINING PROTEIN"/>
    <property type="match status" value="1"/>
</dbReference>
<evidence type="ECO:0000256" key="5">
    <source>
        <dbReference type="HAMAP-Rule" id="MF_01334"/>
    </source>
</evidence>
<dbReference type="Gene3D" id="2.170.120.20">
    <property type="entry name" value="Ribosomal protein L25, beta domain"/>
    <property type="match status" value="1"/>
</dbReference>
<evidence type="ECO:0000259" key="7">
    <source>
        <dbReference type="Pfam" id="PF14693"/>
    </source>
</evidence>
<dbReference type="NCBIfam" id="TIGR00731">
    <property type="entry name" value="bL25_bact_ctc"/>
    <property type="match status" value="1"/>
</dbReference>
<evidence type="ECO:0000256" key="2">
    <source>
        <dbReference type="ARBA" id="ARBA00022884"/>
    </source>
</evidence>
<dbReference type="HAMAP" id="MF_01334">
    <property type="entry name" value="Ribosomal_bL25_CTC"/>
    <property type="match status" value="1"/>
</dbReference>
<gene>
    <name evidence="5" type="primary">rplY</name>
    <name evidence="5" type="synonym">ctc</name>
    <name evidence="8" type="ORF">ENO59_03460</name>
</gene>
<evidence type="ECO:0000256" key="3">
    <source>
        <dbReference type="ARBA" id="ARBA00022980"/>
    </source>
</evidence>
<feature type="domain" description="Large ribosomal subunit protein bL25 L25" evidence="6">
    <location>
        <begin position="6"/>
        <end position="90"/>
    </location>
</feature>
<dbReference type="InterPro" id="IPR001021">
    <property type="entry name" value="Ribosomal_bL25_long"/>
</dbReference>
<evidence type="ECO:0000256" key="4">
    <source>
        <dbReference type="ARBA" id="ARBA00023274"/>
    </source>
</evidence>
<feature type="domain" description="Large ribosomal subunit protein bL25 beta" evidence="7">
    <location>
        <begin position="98"/>
        <end position="179"/>
    </location>
</feature>
<comment type="function">
    <text evidence="5">This is one of the proteins that binds to the 5S RNA in the ribosome where it forms part of the central protuberance.</text>
</comment>
<organism evidence="8">
    <name type="scientific">Rhodothermus marinus</name>
    <name type="common">Rhodothermus obamensis</name>
    <dbReference type="NCBI Taxonomy" id="29549"/>
    <lineage>
        <taxon>Bacteria</taxon>
        <taxon>Pseudomonadati</taxon>
        <taxon>Rhodothermota</taxon>
        <taxon>Rhodothermia</taxon>
        <taxon>Rhodothermales</taxon>
        <taxon>Rhodothermaceae</taxon>
        <taxon>Rhodothermus</taxon>
    </lineage>
</organism>
<name>A0A7V2AZJ8_RHOMR</name>
<sequence>MQTITLEAKPRQTGKRAAKDIRRQGWVPCILYGHHVAPIPFQVPELALRPLIYTTETHVVQLQLDGQTWECILKDVEFHPVTDRPIHADFQVLQRGEKITVSVPVQVLGSAIGVQRGGVLHVVAHELEVRCLPQHIPAHIEVDVSALDIGDAIHVGDLKLEGLEFEDSPDQVVVVVEPPTVRGLLEEEGEAAPGAAA</sequence>
<dbReference type="InterPro" id="IPR011035">
    <property type="entry name" value="Ribosomal_bL25/Gln-tRNA_synth"/>
</dbReference>
<dbReference type="InterPro" id="IPR020930">
    <property type="entry name" value="Ribosomal_uL5_bac-type"/>
</dbReference>
<dbReference type="GO" id="GO:0022625">
    <property type="term" value="C:cytosolic large ribosomal subunit"/>
    <property type="evidence" value="ECO:0007669"/>
    <property type="project" value="TreeGrafter"/>
</dbReference>
<keyword evidence="3 5" id="KW-0689">Ribosomal protein</keyword>
<dbReference type="GO" id="GO:0008097">
    <property type="term" value="F:5S rRNA binding"/>
    <property type="evidence" value="ECO:0007669"/>
    <property type="project" value="InterPro"/>
</dbReference>
<comment type="subunit">
    <text evidence="5">Part of the 50S ribosomal subunit; part of the 5S rRNA/L5/L18/L25 subcomplex. Contacts the 5S rRNA. Binds to the 5S rRNA independently of L5 and L18.</text>
</comment>
<evidence type="ECO:0000256" key="1">
    <source>
        <dbReference type="ARBA" id="ARBA00022730"/>
    </source>
</evidence>
<dbReference type="InterPro" id="IPR020057">
    <property type="entry name" value="Ribosomal_bL25_b-dom"/>
</dbReference>
<keyword evidence="2 5" id="KW-0694">RNA-binding</keyword>
<dbReference type="SUPFAM" id="SSF50715">
    <property type="entry name" value="Ribosomal protein L25-like"/>
    <property type="match status" value="1"/>
</dbReference>
<dbReference type="Gene3D" id="2.40.240.10">
    <property type="entry name" value="Ribosomal Protein L25, Chain P"/>
    <property type="match status" value="1"/>
</dbReference>
<comment type="similarity">
    <text evidence="5">Belongs to the bacterial ribosomal protein bL25 family. CTC subfamily.</text>
</comment>
<comment type="caution">
    <text evidence="8">The sequence shown here is derived from an EMBL/GenBank/DDBJ whole genome shotgun (WGS) entry which is preliminary data.</text>
</comment>
<reference evidence="8" key="1">
    <citation type="journal article" date="2020" name="mSystems">
        <title>Genome- and Community-Level Interaction Insights into Carbon Utilization and Element Cycling Functions of Hydrothermarchaeota in Hydrothermal Sediment.</title>
        <authorList>
            <person name="Zhou Z."/>
            <person name="Liu Y."/>
            <person name="Xu W."/>
            <person name="Pan J."/>
            <person name="Luo Z.H."/>
            <person name="Li M."/>
        </authorList>
    </citation>
    <scope>NUCLEOTIDE SEQUENCE [LARGE SCALE GENOMIC DNA]</scope>
    <source>
        <strain evidence="8">SpSt-143</strain>
    </source>
</reference>
<dbReference type="Pfam" id="PF14693">
    <property type="entry name" value="Ribosomal_TL5_C"/>
    <property type="match status" value="1"/>
</dbReference>
<dbReference type="Pfam" id="PF01386">
    <property type="entry name" value="Ribosomal_L25p"/>
    <property type="match status" value="1"/>
</dbReference>
<dbReference type="GO" id="GO:0003735">
    <property type="term" value="F:structural constituent of ribosome"/>
    <property type="evidence" value="ECO:0007669"/>
    <property type="project" value="InterPro"/>
</dbReference>
<evidence type="ECO:0000313" key="8">
    <source>
        <dbReference type="EMBL" id="HER95561.1"/>
    </source>
</evidence>
<dbReference type="AlphaFoldDB" id="A0A7V2AZJ8"/>
<dbReference type="GO" id="GO:0006412">
    <property type="term" value="P:translation"/>
    <property type="evidence" value="ECO:0007669"/>
    <property type="project" value="UniProtKB-UniRule"/>
</dbReference>
<proteinExistence type="inferred from homology"/>
<dbReference type="InterPro" id="IPR020056">
    <property type="entry name" value="Rbsml_bL25/Gln-tRNA_synth_N"/>
</dbReference>
<protein>
    <recommendedName>
        <fullName evidence="5">Large ribosomal subunit protein bL25</fullName>
    </recommendedName>
    <alternativeName>
        <fullName evidence="5">General stress protein CTC</fullName>
    </alternativeName>
</protein>
<dbReference type="InterPro" id="IPR037121">
    <property type="entry name" value="Ribosomal_bL25_C"/>
</dbReference>
<accession>A0A7V2AZJ8</accession>
<dbReference type="CDD" id="cd00495">
    <property type="entry name" value="Ribosomal_L25_TL5_CTC"/>
    <property type="match status" value="1"/>
</dbReference>
<dbReference type="PANTHER" id="PTHR33284">
    <property type="entry name" value="RIBOSOMAL PROTEIN L25/GLN-TRNA SYNTHETASE, ANTI-CODON-BINDING DOMAIN-CONTAINING PROTEIN"/>
    <property type="match status" value="1"/>
</dbReference>
<dbReference type="InterPro" id="IPR029751">
    <property type="entry name" value="Ribosomal_L25_dom"/>
</dbReference>
<evidence type="ECO:0000259" key="6">
    <source>
        <dbReference type="Pfam" id="PF01386"/>
    </source>
</evidence>
<keyword evidence="1 5" id="KW-0699">rRNA-binding</keyword>